<dbReference type="AlphaFoldDB" id="A0A4R2SFS9"/>
<gene>
    <name evidence="3" type="ORF">EDD57_10335</name>
</gene>
<dbReference type="SUPFAM" id="SSF158745">
    <property type="entry name" value="LanC-like"/>
    <property type="match status" value="1"/>
</dbReference>
<dbReference type="Pfam" id="PF13575">
    <property type="entry name" value="DUF4135"/>
    <property type="match status" value="1"/>
</dbReference>
<evidence type="ECO:0000256" key="1">
    <source>
        <dbReference type="PIRSR" id="PIRSR607822-1"/>
    </source>
</evidence>
<evidence type="ECO:0000313" key="4">
    <source>
        <dbReference type="Proteomes" id="UP000294746"/>
    </source>
</evidence>
<sequence>MTNERIVSSIDRMDVLNYWLDFYPELDNSSELEDILHRVSGSSINEFVERFMQEESVALRPQFNYKIHQYLESMDCDLNNYVPFYHFFTPIINHKFDFFYSYISNCNIIQNTPLFIKEATKYVLNQMFEISFRTLILDVHVSKERGMLFGESAEGRFDYYCTNLLKNLEQIDAIYRENHVLTSKLCEIVDNYFNYVIEIVRKTKKNLKSITESINNGQDLGYIESIQTGLGDTHKGGKAVSVIYFTHGKVVYKPRSLNLDLSFQKMVSSLDDLGITDLGSIRLYTTSSDGWMEFIDYKECCNVEEVKSFYCRVGQSMALLYALNAKDFHYENLIAHGSSPRLIDLESLFHAEIAPPEVHDKSYTKALRILEHSVQSTGLLPMSLHQEVDGKDVSLDVGGIGFDKDQLSPFKSLMIENGSSDDIRVTRKNGILKIESNMPKLNGENVKSEKYVHSIKEGFESVYIWIMEHKEEFIKMVNNLFQKLQSRYIHRPTFLYGQLLRIANHPDILQSFVHLEVLLHRIGVHATDDSQLILKAELEDLLRLDIPYFLANVNQTSLFDSQGREIPDVLRRSPMEDFMEKLRSFSRIDLSKQLEFVDMAFLNRKTKEQDMTELPFSTVYHNKLTPEKWLHRAVEIGEYITSQSIYDQESEKPSSFWVGPSLVGIEENIWSPNILNFDLYSGNSGIALFLGYLGEITQRKDFKEAAYRAIQPVKEFFKEAMVKRQPFLNGAHTGLSGFLYSLDKLSGIWGDYDLEKFVDSRIDFWDDLAPSDEVLDFVGGSTGSMAVALSLCERRTDEDIKQRMIELAINNYDHLTSRAKLTPEGLSWKKSPLPAYVGFSHGVASMIAYLYKLYRITKREDIYENMKLALAFERSHFSTRHNNWFDCEKKDGVSYAWCHGAPGILLSKLMLQDSGYKDELLEREIQIGIDITKSKGFGNNPTYCHGDLGSLSILEYGAKVLGDSELKNQCYSTYQSLFEEVLSKSNLKERFRHAHSYSLMIGLSGFGYSMLQHYAPDDVPDFLRLQ</sequence>
<proteinExistence type="predicted"/>
<dbReference type="CDD" id="cd04792">
    <property type="entry name" value="LanM-like"/>
    <property type="match status" value="1"/>
</dbReference>
<dbReference type="GO" id="GO:0031179">
    <property type="term" value="P:peptide modification"/>
    <property type="evidence" value="ECO:0007669"/>
    <property type="project" value="InterPro"/>
</dbReference>
<name>A0A4R2SFS9_9BACL</name>
<dbReference type="Pfam" id="PF05147">
    <property type="entry name" value="LANC_like"/>
    <property type="match status" value="1"/>
</dbReference>
<dbReference type="RefSeq" id="WP_131847718.1">
    <property type="nucleotide sequence ID" value="NZ_SLXV01000003.1"/>
</dbReference>
<evidence type="ECO:0000313" key="3">
    <source>
        <dbReference type="EMBL" id="TCP70222.1"/>
    </source>
</evidence>
<keyword evidence="1" id="KW-0862">Zinc</keyword>
<feature type="binding site" evidence="1">
    <location>
        <position position="898"/>
    </location>
    <ligand>
        <name>Zn(2+)</name>
        <dbReference type="ChEBI" id="CHEBI:29105"/>
    </ligand>
</feature>
<dbReference type="OrthoDB" id="9148343at2"/>
<comment type="caution">
    <text evidence="3">The sequence shown here is derived from an EMBL/GenBank/DDBJ whole genome shotgun (WGS) entry which is preliminary data.</text>
</comment>
<dbReference type="PRINTS" id="PR01950">
    <property type="entry name" value="LANCSUPER"/>
</dbReference>
<feature type="binding site" evidence="1">
    <location>
        <position position="945"/>
    </location>
    <ligand>
        <name>Zn(2+)</name>
        <dbReference type="ChEBI" id="CHEBI:29105"/>
    </ligand>
</feature>
<dbReference type="NCBIfam" id="TIGR03897">
    <property type="entry name" value="lanti_2_LanM"/>
    <property type="match status" value="1"/>
</dbReference>
<dbReference type="InterPro" id="IPR007822">
    <property type="entry name" value="LANC-like"/>
</dbReference>
<dbReference type="GO" id="GO:0046872">
    <property type="term" value="F:metal ion binding"/>
    <property type="evidence" value="ECO:0007669"/>
    <property type="project" value="UniProtKB-KW"/>
</dbReference>
<organism evidence="3 4">
    <name type="scientific">Baia soyae</name>
    <dbReference type="NCBI Taxonomy" id="1544746"/>
    <lineage>
        <taxon>Bacteria</taxon>
        <taxon>Bacillati</taxon>
        <taxon>Bacillota</taxon>
        <taxon>Bacilli</taxon>
        <taxon>Bacillales</taxon>
        <taxon>Thermoactinomycetaceae</taxon>
        <taxon>Baia</taxon>
    </lineage>
</organism>
<dbReference type="Gene3D" id="1.50.10.20">
    <property type="match status" value="1"/>
</dbReference>
<dbReference type="InterPro" id="IPR025410">
    <property type="entry name" value="Lant_dehyd"/>
</dbReference>
<dbReference type="EMBL" id="SLXV01000003">
    <property type="protein sequence ID" value="TCP70222.1"/>
    <property type="molecule type" value="Genomic_DNA"/>
</dbReference>
<protein>
    <submittedName>
        <fullName evidence="3">Type 2 lantibiotic biosynthesis protein LanM</fullName>
    </submittedName>
</protein>
<keyword evidence="4" id="KW-1185">Reference proteome</keyword>
<dbReference type="Proteomes" id="UP000294746">
    <property type="component" value="Unassembled WGS sequence"/>
</dbReference>
<keyword evidence="1" id="KW-0479">Metal-binding</keyword>
<dbReference type="PIRSF" id="PIRSF037228">
    <property type="entry name" value="Lant_mod_RumM"/>
    <property type="match status" value="1"/>
</dbReference>
<accession>A0A4R2SFS9</accession>
<feature type="domain" description="Lantibiotic biosynthesis protein dehydration" evidence="2">
    <location>
        <begin position="180"/>
        <end position="551"/>
    </location>
</feature>
<evidence type="ECO:0000259" key="2">
    <source>
        <dbReference type="Pfam" id="PF13575"/>
    </source>
</evidence>
<dbReference type="InterPro" id="IPR017146">
    <property type="entry name" value="Lanti_2_LanM"/>
</dbReference>
<feature type="binding site" evidence="1">
    <location>
        <position position="944"/>
    </location>
    <ligand>
        <name>Zn(2+)</name>
        <dbReference type="ChEBI" id="CHEBI:29105"/>
    </ligand>
</feature>
<dbReference type="SMART" id="SM01260">
    <property type="entry name" value="LANC_like"/>
    <property type="match status" value="1"/>
</dbReference>
<reference evidence="3 4" key="1">
    <citation type="submission" date="2019-03" db="EMBL/GenBank/DDBJ databases">
        <title>Genomic Encyclopedia of Type Strains, Phase IV (KMG-IV): sequencing the most valuable type-strain genomes for metagenomic binning, comparative biology and taxonomic classification.</title>
        <authorList>
            <person name="Goeker M."/>
        </authorList>
    </citation>
    <scope>NUCLEOTIDE SEQUENCE [LARGE SCALE GENOMIC DNA]</scope>
    <source>
        <strain evidence="3 4">DSM 46831</strain>
    </source>
</reference>